<evidence type="ECO:0000313" key="4">
    <source>
        <dbReference type="EMBL" id="RFS85147.1"/>
    </source>
</evidence>
<evidence type="ECO:0000256" key="1">
    <source>
        <dbReference type="ARBA" id="ARBA00022679"/>
    </source>
</evidence>
<dbReference type="InterPro" id="IPR002934">
    <property type="entry name" value="Polymerase_NTP_transf_dom"/>
</dbReference>
<dbReference type="InterPro" id="IPR043519">
    <property type="entry name" value="NT_sf"/>
</dbReference>
<dbReference type="GO" id="GO:0016779">
    <property type="term" value="F:nucleotidyltransferase activity"/>
    <property type="evidence" value="ECO:0007669"/>
    <property type="project" value="InterPro"/>
</dbReference>
<dbReference type="AlphaFoldDB" id="A0A372GIG8"/>
<keyword evidence="5" id="KW-1185">Reference proteome</keyword>
<feature type="domain" description="Polymerase nucleotidyl transferase" evidence="2">
    <location>
        <begin position="20"/>
        <end position="52"/>
    </location>
</feature>
<dbReference type="OrthoDB" id="4066793at2"/>
<reference evidence="4 5" key="1">
    <citation type="submission" date="2018-08" db="EMBL/GenBank/DDBJ databases">
        <title>Actinomadura spongicola sp. nov., isolated from marine sponge Leucetta chagosensis.</title>
        <authorList>
            <person name="Li L."/>
            <person name="Lin H.W."/>
        </authorList>
    </citation>
    <scope>NUCLEOTIDE SEQUENCE [LARGE SCALE GENOMIC DNA]</scope>
    <source>
        <strain evidence="4 5">LHW52907</strain>
    </source>
</reference>
<dbReference type="Pfam" id="PF01909">
    <property type="entry name" value="NTP_transf_2"/>
    <property type="match status" value="1"/>
</dbReference>
<evidence type="ECO:0000259" key="3">
    <source>
        <dbReference type="Pfam" id="PF13427"/>
    </source>
</evidence>
<dbReference type="InterPro" id="IPR025184">
    <property type="entry name" value="AadA_C"/>
</dbReference>
<gene>
    <name evidence="4" type="ORF">D0T12_08710</name>
</gene>
<dbReference type="SUPFAM" id="SSF81301">
    <property type="entry name" value="Nucleotidyltransferase"/>
    <property type="match status" value="1"/>
</dbReference>
<dbReference type="EMBL" id="QVNQ01000003">
    <property type="protein sequence ID" value="RFS85147.1"/>
    <property type="molecule type" value="Genomic_DNA"/>
</dbReference>
<protein>
    <submittedName>
        <fullName evidence="4">DUF4111 domain-containing protein</fullName>
    </submittedName>
</protein>
<proteinExistence type="predicted"/>
<dbReference type="RefSeq" id="WP_117399011.1">
    <property type="nucleotide sequence ID" value="NZ_QVNQ01000003.1"/>
</dbReference>
<dbReference type="Proteomes" id="UP000262882">
    <property type="component" value="Unassembled WGS sequence"/>
</dbReference>
<evidence type="ECO:0000313" key="5">
    <source>
        <dbReference type="Proteomes" id="UP000262882"/>
    </source>
</evidence>
<feature type="domain" description="Adenylyltransferase AadA C-terminal" evidence="3">
    <location>
        <begin position="199"/>
        <end position="242"/>
    </location>
</feature>
<name>A0A372GIG8_9ACTN</name>
<keyword evidence="1" id="KW-0808">Transferase</keyword>
<accession>A0A372GIG8</accession>
<sequence length="263" mass="28727">MERTARRYLGVADRLLPGRISGFHLVGSAALGSWRPGRSDIDFVAVVAGRLTDGDVRRLRALHVVGNAEALGRAVLRARPAVPGTMNGVFVAADDLGEPVTAIRPLASHSGPSFHWGRAFDVNPVTWKLLREGAVTLRGPAPGELPLDPEPERLRAWTREQLRGHWRSFADRTLSPRPPRKRLQPPERVVLASLLGPPRLHRTVATGEIISKEAAGEYALDVFAPRWHALVRDALAHRRGDPVPAVSPRSAGEFMLEVIDDVG</sequence>
<comment type="caution">
    <text evidence="4">The sequence shown here is derived from an EMBL/GenBank/DDBJ whole genome shotgun (WGS) entry which is preliminary data.</text>
</comment>
<evidence type="ECO:0000259" key="2">
    <source>
        <dbReference type="Pfam" id="PF01909"/>
    </source>
</evidence>
<dbReference type="Pfam" id="PF13427">
    <property type="entry name" value="AadA_C"/>
    <property type="match status" value="1"/>
</dbReference>
<organism evidence="4 5">
    <name type="scientific">Actinomadura spongiicola</name>
    <dbReference type="NCBI Taxonomy" id="2303421"/>
    <lineage>
        <taxon>Bacteria</taxon>
        <taxon>Bacillati</taxon>
        <taxon>Actinomycetota</taxon>
        <taxon>Actinomycetes</taxon>
        <taxon>Streptosporangiales</taxon>
        <taxon>Thermomonosporaceae</taxon>
        <taxon>Actinomadura</taxon>
    </lineage>
</organism>